<dbReference type="EMBL" id="CH473960">
    <property type="protein sequence ID" value="EDM17039.1"/>
    <property type="molecule type" value="Genomic_DNA"/>
</dbReference>
<dbReference type="Proteomes" id="UP000234681">
    <property type="component" value="Chromosome 7"/>
</dbReference>
<accession>A6IFK9</accession>
<dbReference type="AlphaFoldDB" id="A6IFK9"/>
<dbReference type="Pfam" id="PF15380">
    <property type="entry name" value="DUF4607"/>
    <property type="match status" value="1"/>
</dbReference>
<proteinExistence type="predicted"/>
<evidence type="ECO:0000313" key="1">
    <source>
        <dbReference type="EMBL" id="EDM17039.1"/>
    </source>
</evidence>
<dbReference type="PANTHER" id="PTHR40708:SF1">
    <property type="entry name" value="RIKEN CDNA 1700113H08 GENE"/>
    <property type="match status" value="1"/>
</dbReference>
<protein>
    <submittedName>
        <fullName evidence="1">RCG48650</fullName>
    </submittedName>
</protein>
<dbReference type="InterPro" id="IPR029288">
    <property type="entry name" value="DUF4607"/>
</dbReference>
<sequence>MPGVWQIIHTDSQPVNGPVMRPFTAIGLCRNLSQNSSQPISCRTSETVQQKKVSASGSPTQTDSLAVCGSALGRGTVATTTRETTCKHLYHAEWRPKAAISSLSPSPSPSRVVKEPLPLLVGSSTRLFSKKLMKACSSVAPRPHRDFHRACSQTLSKPVVNTHTHC</sequence>
<gene>
    <name evidence="1" type="ORF">rCG_48650</name>
</gene>
<evidence type="ECO:0000313" key="2">
    <source>
        <dbReference type="Proteomes" id="UP000234681"/>
    </source>
</evidence>
<name>A6IFK9_RAT</name>
<organism evidence="1 2">
    <name type="scientific">Rattus norvegicus</name>
    <name type="common">Rat</name>
    <dbReference type="NCBI Taxonomy" id="10116"/>
    <lineage>
        <taxon>Eukaryota</taxon>
        <taxon>Metazoa</taxon>
        <taxon>Chordata</taxon>
        <taxon>Craniata</taxon>
        <taxon>Vertebrata</taxon>
        <taxon>Euteleostomi</taxon>
        <taxon>Mammalia</taxon>
        <taxon>Eutheria</taxon>
        <taxon>Euarchontoglires</taxon>
        <taxon>Glires</taxon>
        <taxon>Rodentia</taxon>
        <taxon>Myomorpha</taxon>
        <taxon>Muroidea</taxon>
        <taxon>Muridae</taxon>
        <taxon>Murinae</taxon>
        <taxon>Rattus</taxon>
    </lineage>
</organism>
<reference evidence="1 2" key="1">
    <citation type="submission" date="2005-09" db="EMBL/GenBank/DDBJ databases">
        <authorList>
            <person name="Mural R.J."/>
            <person name="Li P.W."/>
            <person name="Adams M.D."/>
            <person name="Amanatides P.G."/>
            <person name="Baden-Tillson H."/>
            <person name="Barnstead M."/>
            <person name="Chin S.H."/>
            <person name="Dew I."/>
            <person name="Evans C.A."/>
            <person name="Ferriera S."/>
            <person name="Flanigan M."/>
            <person name="Fosler C."/>
            <person name="Glodek A."/>
            <person name="Gu Z."/>
            <person name="Holt R.A."/>
            <person name="Jennings D."/>
            <person name="Kraft C.L."/>
            <person name="Lu F."/>
            <person name="Nguyen T."/>
            <person name="Nusskern D.R."/>
            <person name="Pfannkoch C.M."/>
            <person name="Sitter C."/>
            <person name="Sutton G.G."/>
            <person name="Venter J.C."/>
            <person name="Wang Z."/>
            <person name="Woodage T."/>
            <person name="Zheng X.H."/>
            <person name="Zhong F."/>
        </authorList>
    </citation>
    <scope>NUCLEOTIDE SEQUENCE [LARGE SCALE GENOMIC DNA]</scope>
    <source>
        <strain>BN</strain>
        <strain evidence="2">Sprague-Dawley</strain>
    </source>
</reference>
<dbReference type="PANTHER" id="PTHR40708">
    <property type="entry name" value="RIKEN CDNA 1700113H08 GENE"/>
    <property type="match status" value="1"/>
</dbReference>